<keyword evidence="4" id="KW-1185">Reference proteome</keyword>
<dbReference type="PANTHER" id="PTHR46268">
    <property type="entry name" value="STRESS RESPONSE PROTEIN NHAX"/>
    <property type="match status" value="1"/>
</dbReference>
<dbReference type="RefSeq" id="WP_213043125.1">
    <property type="nucleotide sequence ID" value="NZ_CAJNBJ010000017.1"/>
</dbReference>
<dbReference type="Pfam" id="PF00582">
    <property type="entry name" value="Usp"/>
    <property type="match status" value="1"/>
</dbReference>
<protein>
    <submittedName>
        <fullName evidence="3">Usp domain-containing protein</fullName>
    </submittedName>
</protein>
<dbReference type="CDD" id="cd00293">
    <property type="entry name" value="USP-like"/>
    <property type="match status" value="1"/>
</dbReference>
<name>A0ABN7M0T0_9BACT</name>
<feature type="domain" description="UspA" evidence="2">
    <location>
        <begin position="1"/>
        <end position="140"/>
    </location>
</feature>
<comment type="similarity">
    <text evidence="1">Belongs to the universal stress protein A family.</text>
</comment>
<dbReference type="InterPro" id="IPR006015">
    <property type="entry name" value="Universal_stress_UspA"/>
</dbReference>
<evidence type="ECO:0000256" key="1">
    <source>
        <dbReference type="ARBA" id="ARBA00008791"/>
    </source>
</evidence>
<evidence type="ECO:0000313" key="4">
    <source>
        <dbReference type="Proteomes" id="UP000675880"/>
    </source>
</evidence>
<dbReference type="EMBL" id="CAJNBJ010000017">
    <property type="protein sequence ID" value="CAE6770944.1"/>
    <property type="molecule type" value="Genomic_DNA"/>
</dbReference>
<reference evidence="3 4" key="1">
    <citation type="submission" date="2021-02" db="EMBL/GenBank/DDBJ databases">
        <authorList>
            <person name="Han P."/>
        </authorList>
    </citation>
    <scope>NUCLEOTIDE SEQUENCE [LARGE SCALE GENOMIC DNA]</scope>
    <source>
        <strain evidence="3">Candidatus Nitrospira sp. ZN2</strain>
    </source>
</reference>
<dbReference type="PANTHER" id="PTHR46268:SF6">
    <property type="entry name" value="UNIVERSAL STRESS PROTEIN UP12"/>
    <property type="match status" value="1"/>
</dbReference>
<evidence type="ECO:0000313" key="3">
    <source>
        <dbReference type="EMBL" id="CAE6770944.1"/>
    </source>
</evidence>
<dbReference type="Gene3D" id="3.40.50.620">
    <property type="entry name" value="HUPs"/>
    <property type="match status" value="1"/>
</dbReference>
<accession>A0ABN7M0T0</accession>
<evidence type="ECO:0000259" key="2">
    <source>
        <dbReference type="Pfam" id="PF00582"/>
    </source>
</evidence>
<dbReference type="InterPro" id="IPR006016">
    <property type="entry name" value="UspA"/>
</dbReference>
<sequence length="140" mass="15168">MYRTILVANDGSSGARGALLAAIDMAKRDEADLHQICVEEHLPHYAALMGEVIEAKEEAKEFFQKVIAEANAAAAAQDVRLTSHVIPGHAVETIVTYAKDHDFDLLVIGFTGHSNIYGRIWGGTSQNLIRLAPCSVLVVK</sequence>
<organism evidence="3 4">
    <name type="scientific">Nitrospira defluvii</name>
    <dbReference type="NCBI Taxonomy" id="330214"/>
    <lineage>
        <taxon>Bacteria</taxon>
        <taxon>Pseudomonadati</taxon>
        <taxon>Nitrospirota</taxon>
        <taxon>Nitrospiria</taxon>
        <taxon>Nitrospirales</taxon>
        <taxon>Nitrospiraceae</taxon>
        <taxon>Nitrospira</taxon>
    </lineage>
</organism>
<dbReference type="InterPro" id="IPR014729">
    <property type="entry name" value="Rossmann-like_a/b/a_fold"/>
</dbReference>
<proteinExistence type="inferred from homology"/>
<dbReference type="SUPFAM" id="SSF52402">
    <property type="entry name" value="Adenine nucleotide alpha hydrolases-like"/>
    <property type="match status" value="1"/>
</dbReference>
<dbReference type="Proteomes" id="UP000675880">
    <property type="component" value="Unassembled WGS sequence"/>
</dbReference>
<gene>
    <name evidence="3" type="ORF">NSPZN2_40283</name>
</gene>
<comment type="caution">
    <text evidence="3">The sequence shown here is derived from an EMBL/GenBank/DDBJ whole genome shotgun (WGS) entry which is preliminary data.</text>
</comment>
<dbReference type="PRINTS" id="PR01438">
    <property type="entry name" value="UNVRSLSTRESS"/>
</dbReference>